<name>A0A9P6VNI4_9HELO</name>
<organism evidence="6 7">
    <name type="scientific">Hyphodiscus hymeniophilus</name>
    <dbReference type="NCBI Taxonomy" id="353542"/>
    <lineage>
        <taxon>Eukaryota</taxon>
        <taxon>Fungi</taxon>
        <taxon>Dikarya</taxon>
        <taxon>Ascomycota</taxon>
        <taxon>Pezizomycotina</taxon>
        <taxon>Leotiomycetes</taxon>
        <taxon>Helotiales</taxon>
        <taxon>Hyphodiscaceae</taxon>
        <taxon>Hyphodiscus</taxon>
    </lineage>
</organism>
<accession>A0A9P6VNI4</accession>
<dbReference type="InterPro" id="IPR050598">
    <property type="entry name" value="AminoAcid_Transporter"/>
</dbReference>
<feature type="transmembrane region" description="Helical" evidence="5">
    <location>
        <begin position="68"/>
        <end position="87"/>
    </location>
</feature>
<dbReference type="PIRSF" id="PIRSF006060">
    <property type="entry name" value="AA_transporter"/>
    <property type="match status" value="1"/>
</dbReference>
<dbReference type="PANTHER" id="PTHR11785">
    <property type="entry name" value="AMINO ACID TRANSPORTER"/>
    <property type="match status" value="1"/>
</dbReference>
<feature type="transmembrane region" description="Helical" evidence="5">
    <location>
        <begin position="288"/>
        <end position="310"/>
    </location>
</feature>
<proteinExistence type="predicted"/>
<feature type="transmembrane region" description="Helical" evidence="5">
    <location>
        <begin position="518"/>
        <end position="538"/>
    </location>
</feature>
<feature type="transmembrane region" description="Helical" evidence="5">
    <location>
        <begin position="373"/>
        <end position="391"/>
    </location>
</feature>
<evidence type="ECO:0000256" key="1">
    <source>
        <dbReference type="ARBA" id="ARBA00004141"/>
    </source>
</evidence>
<feature type="transmembrane region" description="Helical" evidence="5">
    <location>
        <begin position="412"/>
        <end position="432"/>
    </location>
</feature>
<keyword evidence="4 5" id="KW-0472">Membrane</keyword>
<feature type="transmembrane region" description="Helical" evidence="5">
    <location>
        <begin position="134"/>
        <end position="161"/>
    </location>
</feature>
<feature type="transmembrane region" description="Helical" evidence="5">
    <location>
        <begin position="173"/>
        <end position="191"/>
    </location>
</feature>
<dbReference type="Proteomes" id="UP000785200">
    <property type="component" value="Unassembled WGS sequence"/>
</dbReference>
<dbReference type="OrthoDB" id="5982228at2759"/>
<evidence type="ECO:0000256" key="2">
    <source>
        <dbReference type="ARBA" id="ARBA00022692"/>
    </source>
</evidence>
<feature type="transmembrane region" description="Helical" evidence="5">
    <location>
        <begin position="341"/>
        <end position="361"/>
    </location>
</feature>
<reference evidence="6" key="1">
    <citation type="submission" date="2019-07" db="EMBL/GenBank/DDBJ databases">
        <title>Hyphodiscus hymeniophilus genome sequencing and assembly.</title>
        <authorList>
            <person name="Kramer G."/>
            <person name="Nodwell J."/>
        </authorList>
    </citation>
    <scope>NUCLEOTIDE SEQUENCE</scope>
    <source>
        <strain evidence="6">ATCC 34498</strain>
    </source>
</reference>
<dbReference type="InterPro" id="IPR002293">
    <property type="entry name" value="AA/rel_permease1"/>
</dbReference>
<dbReference type="GO" id="GO:0016020">
    <property type="term" value="C:membrane"/>
    <property type="evidence" value="ECO:0007669"/>
    <property type="project" value="UniProtKB-SubCell"/>
</dbReference>
<sequence length="598" mass="65693">MADFNTDQVALAHLHLDENYQRTDPSPTVRQRLGRFTVVCLILNRTIGSGIFVTPIKVFNGTGSVGGSLLLWSFGGLIGTCGLLVWLELGLSVPLRLVEVMPGRYEKKSVPRSGGEKNYLEFIFSNPITGRPKFLVTCMYGIVFIILGNLSGNAVSFGTYIMDAAGKADSTRSQTIGIAVASLTAAILLHVCSRRGGIIMNNFFAVTKVLILIAMIILGFIKAAGQRLGGAAPATGNFAPSKSFHTTRHDIVSYTDSLLYVMYTYSGFEQPFYVLTEVAGARKIFPKYTLIAMFLATTLFVLINVAYLCAIPANLQGIEQAQDMATIFFSQLFGDEIAQRVMAALIAFSIFGNILVMTFTAARVKQEIAKEGILPFSLVLATGHTTPWAWLKNRYSHDKAAEEDGHLEQTPMAALALHWVSSIVLIAVTSMLQPGTAYSVLVSLYSYVVIVLNGFLVAGGLLLLKFTPSRNWSTDSNFTPWANPMHAIIYFSACGFVLFAAFVPPTDGSPYAYSQSHIQWFIVPTIGLSSLLWGLIWFAGLHWVMWRKVEELVVTRVAVTVPDEKVQGQFRQDSEVVYREWHTKVTSSTGSLDNYVLD</sequence>
<evidence type="ECO:0000313" key="7">
    <source>
        <dbReference type="Proteomes" id="UP000785200"/>
    </source>
</evidence>
<dbReference type="EMBL" id="VNKQ01000004">
    <property type="protein sequence ID" value="KAG0651287.1"/>
    <property type="molecule type" value="Genomic_DNA"/>
</dbReference>
<protein>
    <submittedName>
        <fullName evidence="6">High-affinity methionine permease</fullName>
    </submittedName>
</protein>
<keyword evidence="3 5" id="KW-1133">Transmembrane helix</keyword>
<comment type="caution">
    <text evidence="6">The sequence shown here is derived from an EMBL/GenBank/DDBJ whole genome shotgun (WGS) entry which is preliminary data.</text>
</comment>
<keyword evidence="7" id="KW-1185">Reference proteome</keyword>
<dbReference type="Pfam" id="PF13520">
    <property type="entry name" value="AA_permease_2"/>
    <property type="match status" value="2"/>
</dbReference>
<feature type="transmembrane region" description="Helical" evidence="5">
    <location>
        <begin position="36"/>
        <end position="56"/>
    </location>
</feature>
<evidence type="ECO:0000313" key="6">
    <source>
        <dbReference type="EMBL" id="KAG0651287.1"/>
    </source>
</evidence>
<keyword evidence="2 5" id="KW-0812">Transmembrane</keyword>
<feature type="transmembrane region" description="Helical" evidence="5">
    <location>
        <begin position="487"/>
        <end position="506"/>
    </location>
</feature>
<feature type="transmembrane region" description="Helical" evidence="5">
    <location>
        <begin position="203"/>
        <end position="221"/>
    </location>
</feature>
<dbReference type="PANTHER" id="PTHR11785:SF382">
    <property type="entry name" value="LOW-AFFINITY METHIONINE PERMEASE"/>
    <property type="match status" value="1"/>
</dbReference>
<gene>
    <name evidence="6" type="ORF">D0Z07_1585</name>
</gene>
<evidence type="ECO:0000256" key="3">
    <source>
        <dbReference type="ARBA" id="ARBA00022989"/>
    </source>
</evidence>
<dbReference type="Gene3D" id="1.20.1740.10">
    <property type="entry name" value="Amino acid/polyamine transporter I"/>
    <property type="match status" value="1"/>
</dbReference>
<dbReference type="AlphaFoldDB" id="A0A9P6VNI4"/>
<feature type="transmembrane region" description="Helical" evidence="5">
    <location>
        <begin position="444"/>
        <end position="466"/>
    </location>
</feature>
<evidence type="ECO:0000256" key="4">
    <source>
        <dbReference type="ARBA" id="ARBA00023136"/>
    </source>
</evidence>
<comment type="subcellular location">
    <subcellularLocation>
        <location evidence="1">Membrane</location>
        <topology evidence="1">Multi-pass membrane protein</topology>
    </subcellularLocation>
</comment>
<dbReference type="GO" id="GO:0015179">
    <property type="term" value="F:L-amino acid transmembrane transporter activity"/>
    <property type="evidence" value="ECO:0007669"/>
    <property type="project" value="TreeGrafter"/>
</dbReference>
<evidence type="ECO:0000256" key="5">
    <source>
        <dbReference type="SAM" id="Phobius"/>
    </source>
</evidence>